<sequence>MSSTVEMENKAWWAIKKLNFDMQRVGLKRFLDLNELEEMRNKAYMNSKISKDKLKRWHDQIVLRKEFQEDKSSCSCSCSGYKIAPPPSRPIQFLFTKAPKKKLTTDEFYRTMTSRKVYPPSVIYFKIDGRQGMLNTKMVARALDIPLTPPNPTEFQPITQTEDAEMV</sequence>
<evidence type="ECO:0000313" key="2">
    <source>
        <dbReference type="Proteomes" id="UP000288805"/>
    </source>
</evidence>
<organism evidence="1 2">
    <name type="scientific">Vitis vinifera</name>
    <name type="common">Grape</name>
    <dbReference type="NCBI Taxonomy" id="29760"/>
    <lineage>
        <taxon>Eukaryota</taxon>
        <taxon>Viridiplantae</taxon>
        <taxon>Streptophyta</taxon>
        <taxon>Embryophyta</taxon>
        <taxon>Tracheophyta</taxon>
        <taxon>Spermatophyta</taxon>
        <taxon>Magnoliopsida</taxon>
        <taxon>eudicotyledons</taxon>
        <taxon>Gunneridae</taxon>
        <taxon>Pentapetalae</taxon>
        <taxon>rosids</taxon>
        <taxon>Vitales</taxon>
        <taxon>Vitaceae</taxon>
        <taxon>Viteae</taxon>
        <taxon>Vitis</taxon>
    </lineage>
</organism>
<dbReference type="Proteomes" id="UP000288805">
    <property type="component" value="Unassembled WGS sequence"/>
</dbReference>
<accession>A0A438CM27</accession>
<dbReference type="AlphaFoldDB" id="A0A438CM27"/>
<comment type="caution">
    <text evidence="1">The sequence shown here is derived from an EMBL/GenBank/DDBJ whole genome shotgun (WGS) entry which is preliminary data.</text>
</comment>
<reference evidence="1 2" key="1">
    <citation type="journal article" date="2018" name="PLoS Genet.">
        <title>Population sequencing reveals clonal diversity and ancestral inbreeding in the grapevine cultivar Chardonnay.</title>
        <authorList>
            <person name="Roach M.J."/>
            <person name="Johnson D.L."/>
            <person name="Bohlmann J."/>
            <person name="van Vuuren H.J."/>
            <person name="Jones S.J."/>
            <person name="Pretorius I.S."/>
            <person name="Schmidt S.A."/>
            <person name="Borneman A.R."/>
        </authorList>
    </citation>
    <scope>NUCLEOTIDE SEQUENCE [LARGE SCALE GENOMIC DNA]</scope>
    <source>
        <strain evidence="2">cv. Chardonnay</strain>
        <tissue evidence="1">Leaf</tissue>
    </source>
</reference>
<proteinExistence type="predicted"/>
<protein>
    <submittedName>
        <fullName evidence="1">Uncharacterized protein</fullName>
    </submittedName>
</protein>
<gene>
    <name evidence="1" type="ORF">CK203_091415</name>
</gene>
<dbReference type="EMBL" id="QGNW01002177">
    <property type="protein sequence ID" value="RVW24218.1"/>
    <property type="molecule type" value="Genomic_DNA"/>
</dbReference>
<name>A0A438CM27_VITVI</name>
<evidence type="ECO:0000313" key="1">
    <source>
        <dbReference type="EMBL" id="RVW24218.1"/>
    </source>
</evidence>